<comment type="caution">
    <text evidence="3">The sequence shown here is derived from an EMBL/GenBank/DDBJ whole genome shotgun (WGS) entry which is preliminary data.</text>
</comment>
<dbReference type="Proteomes" id="UP001451303">
    <property type="component" value="Unassembled WGS sequence"/>
</dbReference>
<keyword evidence="2" id="KW-0812">Transmembrane</keyword>
<name>A0ABR3DN78_NEUIN</name>
<reference evidence="3 4" key="1">
    <citation type="submission" date="2023-09" db="EMBL/GenBank/DDBJ databases">
        <title>Multi-omics analysis of a traditional fermented food reveals byproduct-associated fungal strains for waste-to-food upcycling.</title>
        <authorList>
            <consortium name="Lawrence Berkeley National Laboratory"/>
            <person name="Rekdal V.M."/>
            <person name="Villalobos-Escobedo J.M."/>
            <person name="Rodriguez-Valeron N."/>
            <person name="Garcia M.O."/>
            <person name="Vasquez D.P."/>
            <person name="Damayanti I."/>
            <person name="Sorensen P.M."/>
            <person name="Baidoo E.E."/>
            <person name="De Carvalho A.C."/>
            <person name="Riley R."/>
            <person name="Lipzen A."/>
            <person name="He G."/>
            <person name="Yan M."/>
            <person name="Haridas S."/>
            <person name="Daum C."/>
            <person name="Yoshinaga Y."/>
            <person name="Ng V."/>
            <person name="Grigoriev I.V."/>
            <person name="Munk R."/>
            <person name="Nuraida L."/>
            <person name="Wijaya C.H."/>
            <person name="Morales P.-C."/>
            <person name="Keasling J.D."/>
        </authorList>
    </citation>
    <scope>NUCLEOTIDE SEQUENCE [LARGE SCALE GENOMIC DNA]</scope>
    <source>
        <strain evidence="3 4">FGSC 2613</strain>
    </source>
</reference>
<protein>
    <submittedName>
        <fullName evidence="3">Uncharacterized protein</fullName>
    </submittedName>
</protein>
<evidence type="ECO:0000256" key="1">
    <source>
        <dbReference type="SAM" id="MobiDB-lite"/>
    </source>
</evidence>
<sequence>MPWVAMWYSRFWADTVNSSRHPVDERQSSTHLTQSLSWYQTYRPRRFIISYCELLLLFSSFRFLSCYSLLLPFSFPSFFTGHNTSSRLLLWGQAEVVERSDSDISTSSRQDRTQSTINILG</sequence>
<keyword evidence="2" id="KW-0472">Membrane</keyword>
<evidence type="ECO:0000313" key="4">
    <source>
        <dbReference type="Proteomes" id="UP001451303"/>
    </source>
</evidence>
<dbReference type="EMBL" id="JAVLET010000002">
    <property type="protein sequence ID" value="KAL0474121.1"/>
    <property type="molecule type" value="Genomic_DNA"/>
</dbReference>
<evidence type="ECO:0000256" key="2">
    <source>
        <dbReference type="SAM" id="Phobius"/>
    </source>
</evidence>
<evidence type="ECO:0000313" key="3">
    <source>
        <dbReference type="EMBL" id="KAL0474121.1"/>
    </source>
</evidence>
<feature type="transmembrane region" description="Helical" evidence="2">
    <location>
        <begin position="48"/>
        <end position="70"/>
    </location>
</feature>
<gene>
    <name evidence="3" type="ORF">QR685DRAFT_570082</name>
</gene>
<proteinExistence type="predicted"/>
<keyword evidence="4" id="KW-1185">Reference proteome</keyword>
<feature type="compositionally biased region" description="Low complexity" evidence="1">
    <location>
        <begin position="105"/>
        <end position="121"/>
    </location>
</feature>
<keyword evidence="2" id="KW-1133">Transmembrane helix</keyword>
<organism evidence="3 4">
    <name type="scientific">Neurospora intermedia</name>
    <dbReference type="NCBI Taxonomy" id="5142"/>
    <lineage>
        <taxon>Eukaryota</taxon>
        <taxon>Fungi</taxon>
        <taxon>Dikarya</taxon>
        <taxon>Ascomycota</taxon>
        <taxon>Pezizomycotina</taxon>
        <taxon>Sordariomycetes</taxon>
        <taxon>Sordariomycetidae</taxon>
        <taxon>Sordariales</taxon>
        <taxon>Sordariaceae</taxon>
        <taxon>Neurospora</taxon>
    </lineage>
</organism>
<feature type="region of interest" description="Disordered" evidence="1">
    <location>
        <begin position="102"/>
        <end position="121"/>
    </location>
</feature>
<accession>A0ABR3DN78</accession>